<name>A0A7L5AKY2_9MICO</name>
<dbReference type="Gene3D" id="3.40.50.2000">
    <property type="entry name" value="Glycogen Phosphorylase B"/>
    <property type="match status" value="1"/>
</dbReference>
<accession>A0A7L5AKY2</accession>
<dbReference type="GO" id="GO:0016740">
    <property type="term" value="F:transferase activity"/>
    <property type="evidence" value="ECO:0007669"/>
    <property type="project" value="UniProtKB-KW"/>
</dbReference>
<protein>
    <submittedName>
        <fullName evidence="1">Glycosyltransferase</fullName>
    </submittedName>
</protein>
<proteinExistence type="predicted"/>
<keyword evidence="2" id="KW-1185">Reference proteome</keyword>
<dbReference type="EMBL" id="CP017146">
    <property type="protein sequence ID" value="QHO71258.1"/>
    <property type="molecule type" value="Genomic_DNA"/>
</dbReference>
<gene>
    <name evidence="1" type="ORF">BHD05_15410</name>
</gene>
<reference evidence="1 2" key="1">
    <citation type="submission" date="2016-09" db="EMBL/GenBank/DDBJ databases">
        <title>Complete genome sequence of microbes from the polar regions.</title>
        <authorList>
            <person name="Liao L."/>
            <person name="Chen B."/>
        </authorList>
    </citation>
    <scope>NUCLEOTIDE SEQUENCE [LARGE SCALE GENOMIC DNA]</scope>
    <source>
        <strain evidence="1 2">ZS314</strain>
    </source>
</reference>
<keyword evidence="1" id="KW-0808">Transferase</keyword>
<dbReference type="AlphaFoldDB" id="A0A7L5AKY2"/>
<dbReference type="SUPFAM" id="SSF53756">
    <property type="entry name" value="UDP-Glycosyltransferase/glycogen phosphorylase"/>
    <property type="match status" value="1"/>
</dbReference>
<evidence type="ECO:0000313" key="2">
    <source>
        <dbReference type="Proteomes" id="UP000464507"/>
    </source>
</evidence>
<organism evidence="1 2">
    <name type="scientific">Marisediminicola antarctica</name>
    <dbReference type="NCBI Taxonomy" id="674079"/>
    <lineage>
        <taxon>Bacteria</taxon>
        <taxon>Bacillati</taxon>
        <taxon>Actinomycetota</taxon>
        <taxon>Actinomycetes</taxon>
        <taxon>Micrococcales</taxon>
        <taxon>Microbacteriaceae</taxon>
        <taxon>Marisediminicola</taxon>
    </lineage>
</organism>
<evidence type="ECO:0000313" key="1">
    <source>
        <dbReference type="EMBL" id="QHO71258.1"/>
    </source>
</evidence>
<dbReference type="KEGG" id="mant:BHD05_15410"/>
<sequence>MLVLSFSTIASDARVLKQVALFSDRYDLYTCGHGPAPAGVAGHFEIPAENQVWQYDRALLVLRRYTSAYWSNRAISAAAEMLPVARFDVVVANDIDSVGLALSLRPTSGVHADLHEFAPRQKLDNLKWRLFVAPFMRWMCRAFLPDAGSVTTVAQGIARQYEKEYGITAGVVTNAAPYRDLPVGSVGEPIRLVHSGACLRSRGLDIMIDAVEAAIRPVTLDLYLTPNDPAYLEELRARIESVPGVTLRDPVPYAALGQTLNRFDIGVHILPPTNFNNRWALPNKLFDYVQARLGVIVGPSPEMARVVTETGIGEVLAGFQPDSLRHAIDALTPERTQEWKEASDRAAEDLSAGVQVRVWADAVEALLA</sequence>
<dbReference type="Proteomes" id="UP000464507">
    <property type="component" value="Chromosome"/>
</dbReference>